<dbReference type="Proteomes" id="UP000823775">
    <property type="component" value="Unassembled WGS sequence"/>
</dbReference>
<sequence length="53" mass="5678">MLGANQFFSSVFGFISNGNVCSVICNSDELSSAFVKKRSLLGLPNFLNLGFVS</sequence>
<organism evidence="1 2">
    <name type="scientific">Datura stramonium</name>
    <name type="common">Jimsonweed</name>
    <name type="synonym">Common thornapple</name>
    <dbReference type="NCBI Taxonomy" id="4076"/>
    <lineage>
        <taxon>Eukaryota</taxon>
        <taxon>Viridiplantae</taxon>
        <taxon>Streptophyta</taxon>
        <taxon>Embryophyta</taxon>
        <taxon>Tracheophyta</taxon>
        <taxon>Spermatophyta</taxon>
        <taxon>Magnoliopsida</taxon>
        <taxon>eudicotyledons</taxon>
        <taxon>Gunneridae</taxon>
        <taxon>Pentapetalae</taxon>
        <taxon>asterids</taxon>
        <taxon>lamiids</taxon>
        <taxon>Solanales</taxon>
        <taxon>Solanaceae</taxon>
        <taxon>Solanoideae</taxon>
        <taxon>Datureae</taxon>
        <taxon>Datura</taxon>
    </lineage>
</organism>
<comment type="caution">
    <text evidence="1">The sequence shown here is derived from an EMBL/GenBank/DDBJ whole genome shotgun (WGS) entry which is preliminary data.</text>
</comment>
<evidence type="ECO:0000313" key="1">
    <source>
        <dbReference type="EMBL" id="MCD9640974.1"/>
    </source>
</evidence>
<evidence type="ECO:0000313" key="2">
    <source>
        <dbReference type="Proteomes" id="UP000823775"/>
    </source>
</evidence>
<name>A0ABS8V494_DATST</name>
<proteinExistence type="predicted"/>
<feature type="non-terminal residue" evidence="1">
    <location>
        <position position="1"/>
    </location>
</feature>
<gene>
    <name evidence="1" type="ORF">HAX54_026769</name>
</gene>
<dbReference type="EMBL" id="JACEIK010003251">
    <property type="protein sequence ID" value="MCD9640974.1"/>
    <property type="molecule type" value="Genomic_DNA"/>
</dbReference>
<reference evidence="1 2" key="1">
    <citation type="journal article" date="2021" name="BMC Genomics">
        <title>Datura genome reveals duplications of psychoactive alkaloid biosynthetic genes and high mutation rate following tissue culture.</title>
        <authorList>
            <person name="Rajewski A."/>
            <person name="Carter-House D."/>
            <person name="Stajich J."/>
            <person name="Litt A."/>
        </authorList>
    </citation>
    <scope>NUCLEOTIDE SEQUENCE [LARGE SCALE GENOMIC DNA]</scope>
    <source>
        <strain evidence="1">AR-01</strain>
    </source>
</reference>
<protein>
    <submittedName>
        <fullName evidence="1">Uncharacterized protein</fullName>
    </submittedName>
</protein>
<keyword evidence="2" id="KW-1185">Reference proteome</keyword>
<accession>A0ABS8V494</accession>